<sequence length="254" mass="28102">MKTSPAEEPNPDPWGRFFRQCPTTRLSRAWLEGLGFNRAAPRHVLLRLLDAGVVSFLFRSDLPPVVVEAAIVHPDRRVLGTIVESRILTAEQWDRLLSCVSVSDPGLREQLAVDAQHHAAARAHRERKAAGLAARTGSPPPTTSAEIAAMAANVPEIDPGHVTHALDWVEALHGDGDAMRQLAASTNLWIRRSVARAPRLPEDVADRLARDEDRIVRLFLAESCDDAPAQMLLEVWTWWTGSLSFPGRPRNHPN</sequence>
<dbReference type="InterPro" id="IPR011989">
    <property type="entry name" value="ARM-like"/>
</dbReference>
<proteinExistence type="predicted"/>
<dbReference type="AlphaFoldDB" id="A0A941EPL2"/>
<protein>
    <submittedName>
        <fullName evidence="1">Uncharacterized protein</fullName>
    </submittedName>
</protein>
<gene>
    <name evidence="1" type="ORF">KDK95_34375</name>
</gene>
<feature type="non-terminal residue" evidence="1">
    <location>
        <position position="254"/>
    </location>
</feature>
<evidence type="ECO:0000313" key="1">
    <source>
        <dbReference type="EMBL" id="MBR7831439.1"/>
    </source>
</evidence>
<dbReference type="EMBL" id="JAGSOH010000249">
    <property type="protein sequence ID" value="MBR7831439.1"/>
    <property type="molecule type" value="Genomic_DNA"/>
</dbReference>
<accession>A0A941EPL2</accession>
<evidence type="ECO:0000313" key="2">
    <source>
        <dbReference type="Proteomes" id="UP000676325"/>
    </source>
</evidence>
<name>A0A941EPL2_9ACTN</name>
<organism evidence="1 2">
    <name type="scientific">Actinospica acidithermotolerans</name>
    <dbReference type="NCBI Taxonomy" id="2828514"/>
    <lineage>
        <taxon>Bacteria</taxon>
        <taxon>Bacillati</taxon>
        <taxon>Actinomycetota</taxon>
        <taxon>Actinomycetes</taxon>
        <taxon>Catenulisporales</taxon>
        <taxon>Actinospicaceae</taxon>
        <taxon>Actinospica</taxon>
    </lineage>
</organism>
<keyword evidence="2" id="KW-1185">Reference proteome</keyword>
<comment type="caution">
    <text evidence="1">The sequence shown here is derived from an EMBL/GenBank/DDBJ whole genome shotgun (WGS) entry which is preliminary data.</text>
</comment>
<reference evidence="1" key="1">
    <citation type="submission" date="2021-04" db="EMBL/GenBank/DDBJ databases">
        <title>Genome based classification of Actinospica acidithermotolerans sp. nov., an actinobacterium isolated from an Indonesian hot spring.</title>
        <authorList>
            <person name="Kusuma A.B."/>
            <person name="Putra K.E."/>
            <person name="Nafisah S."/>
            <person name="Loh J."/>
            <person name="Nouioui I."/>
            <person name="Goodfellow M."/>
        </authorList>
    </citation>
    <scope>NUCLEOTIDE SEQUENCE</scope>
    <source>
        <strain evidence="1">MGRD01-02</strain>
    </source>
</reference>
<dbReference type="Gene3D" id="1.25.10.10">
    <property type="entry name" value="Leucine-rich Repeat Variant"/>
    <property type="match status" value="1"/>
</dbReference>
<dbReference type="Proteomes" id="UP000676325">
    <property type="component" value="Unassembled WGS sequence"/>
</dbReference>